<evidence type="ECO:0000313" key="2">
    <source>
        <dbReference type="EMBL" id="RVX74714.1"/>
    </source>
</evidence>
<comment type="caution">
    <text evidence="2">The sequence shown here is derived from an EMBL/GenBank/DDBJ whole genome shotgun (WGS) entry which is preliminary data.</text>
</comment>
<feature type="compositionally biased region" description="Low complexity" evidence="1">
    <location>
        <begin position="41"/>
        <end position="52"/>
    </location>
</feature>
<feature type="compositionally biased region" description="Polar residues" evidence="1">
    <location>
        <begin position="560"/>
        <end position="572"/>
    </location>
</feature>
<feature type="compositionally biased region" description="Polar residues" evidence="1">
    <location>
        <begin position="540"/>
        <end position="549"/>
    </location>
</feature>
<feature type="region of interest" description="Disordered" evidence="1">
    <location>
        <begin position="357"/>
        <end position="380"/>
    </location>
</feature>
<dbReference type="EMBL" id="NAJM01000004">
    <property type="protein sequence ID" value="RVX74714.1"/>
    <property type="molecule type" value="Genomic_DNA"/>
</dbReference>
<evidence type="ECO:0000256" key="1">
    <source>
        <dbReference type="SAM" id="MobiDB-lite"/>
    </source>
</evidence>
<evidence type="ECO:0000313" key="3">
    <source>
        <dbReference type="Proteomes" id="UP000288859"/>
    </source>
</evidence>
<dbReference type="VEuPathDB" id="FungiDB:PV10_07081"/>
<feature type="compositionally biased region" description="Polar residues" evidence="1">
    <location>
        <begin position="359"/>
        <end position="376"/>
    </location>
</feature>
<proteinExistence type="predicted"/>
<feature type="compositionally biased region" description="Low complexity" evidence="1">
    <location>
        <begin position="486"/>
        <end position="500"/>
    </location>
</feature>
<organism evidence="2 3">
    <name type="scientific">Exophiala mesophila</name>
    <name type="common">Black yeast-like fungus</name>
    <dbReference type="NCBI Taxonomy" id="212818"/>
    <lineage>
        <taxon>Eukaryota</taxon>
        <taxon>Fungi</taxon>
        <taxon>Dikarya</taxon>
        <taxon>Ascomycota</taxon>
        <taxon>Pezizomycotina</taxon>
        <taxon>Eurotiomycetes</taxon>
        <taxon>Chaetothyriomycetidae</taxon>
        <taxon>Chaetothyriales</taxon>
        <taxon>Herpotrichiellaceae</taxon>
        <taxon>Exophiala</taxon>
    </lineage>
</organism>
<feature type="region of interest" description="Disordered" evidence="1">
    <location>
        <begin position="41"/>
        <end position="94"/>
    </location>
</feature>
<dbReference type="Gene3D" id="3.10.350.10">
    <property type="entry name" value="LysM domain"/>
    <property type="match status" value="1"/>
</dbReference>
<reference evidence="2 3" key="1">
    <citation type="submission" date="2017-03" db="EMBL/GenBank/DDBJ databases">
        <title>Genomes of endolithic fungi from Antarctica.</title>
        <authorList>
            <person name="Coleine C."/>
            <person name="Masonjones S."/>
            <person name="Stajich J.E."/>
        </authorList>
    </citation>
    <scope>NUCLEOTIDE SEQUENCE [LARGE SCALE GENOMIC DNA]</scope>
    <source>
        <strain evidence="2 3">CCFEE 6314</strain>
    </source>
</reference>
<dbReference type="OrthoDB" id="2192830at2759"/>
<gene>
    <name evidence="2" type="ORF">B0A52_01841</name>
</gene>
<feature type="region of interest" description="Disordered" evidence="1">
    <location>
        <begin position="405"/>
        <end position="455"/>
    </location>
</feature>
<evidence type="ECO:0008006" key="4">
    <source>
        <dbReference type="Google" id="ProtNLM"/>
    </source>
</evidence>
<feature type="region of interest" description="Disordered" evidence="1">
    <location>
        <begin position="540"/>
        <end position="586"/>
    </location>
</feature>
<feature type="compositionally biased region" description="Polar residues" evidence="1">
    <location>
        <begin position="202"/>
        <end position="213"/>
    </location>
</feature>
<dbReference type="Proteomes" id="UP000288859">
    <property type="component" value="Unassembled WGS sequence"/>
</dbReference>
<feature type="compositionally biased region" description="Polar residues" evidence="1">
    <location>
        <begin position="300"/>
        <end position="310"/>
    </location>
</feature>
<sequence length="613" mass="66461">MNNGSLSGLYQSSNNSTSTLRPRGARLISYLDDDNIDSTAVSTSSASLTSIAPTPPRQPSRGVSPNLDLDTPRTARTSRLHGLSSSGSQQPQTTTPVIWEPWSSIQGLASSFLRSESPASTKDKSNAPFKTPAWMRQDRLYSSTNKPALEWGPNFSASAPTHDLIEERKSKLESKKREALLLAAAADTQDSIGRYKRRDSNGDTSLSTSPDSSQDTLVYMHKVTKDDTMAGVVIKYNCQGESFRKVNRFWPNDNIQTRTHVLVPLDACSARGRKVDSPYLSQDLFQPPPLSTPSIVEDPTSGSSTLTSEPISFVTPSSEEVTFRHDSWVVLPSFKEPVEVLRVPRRALAYFPRARRKSNSTLATTSPGSTPKTSFDTLRHPPTHAAQISASLNASPVRRPALQARLNSGRKRSASTTTSSNSFADSLRGPGGVGTLSGLRTEIARPGPGEDPLNKKFAQYLPDLLAPEDIPRTGFSFRPTARATPRASVDSSRSTRSNSSGLVDLGGTLEGWVRKIGPKALRERTGTVAKMGELIELETNSEGQELGSQSRRRLHVENGRPSTESSGGSLTPTAIPPTNGPGLSITSSTEQAILNERFPMRGRVRNAYETSKK</sequence>
<protein>
    <recommendedName>
        <fullName evidence="4">LysM domain-containing protein</fullName>
    </recommendedName>
</protein>
<name>A0A438NG64_EXOME</name>
<dbReference type="InterPro" id="IPR036779">
    <property type="entry name" value="LysM_dom_sf"/>
</dbReference>
<feature type="region of interest" description="Disordered" evidence="1">
    <location>
        <begin position="1"/>
        <end position="20"/>
    </location>
</feature>
<feature type="compositionally biased region" description="Low complexity" evidence="1">
    <location>
        <begin position="80"/>
        <end position="94"/>
    </location>
</feature>
<feature type="region of interest" description="Disordered" evidence="1">
    <location>
        <begin position="284"/>
        <end position="310"/>
    </location>
</feature>
<dbReference type="AlphaFoldDB" id="A0A438NG64"/>
<accession>A0A438NG64</accession>
<feature type="region of interest" description="Disordered" evidence="1">
    <location>
        <begin position="192"/>
        <end position="213"/>
    </location>
</feature>
<feature type="region of interest" description="Disordered" evidence="1">
    <location>
        <begin position="471"/>
        <end position="504"/>
    </location>
</feature>